<protein>
    <submittedName>
        <fullName evidence="1">Uncharacterized protein</fullName>
    </submittedName>
</protein>
<dbReference type="EMBL" id="BMFT01000001">
    <property type="protein sequence ID" value="GGH20283.1"/>
    <property type="molecule type" value="Genomic_DNA"/>
</dbReference>
<sequence length="50" mass="5906">MIVLMPIKEIPQWIACCANGEHFFVKRNALKNDKLNAKIMLSLNKWRCFK</sequence>
<reference evidence="2" key="1">
    <citation type="journal article" date="2019" name="Int. J. Syst. Evol. Microbiol.">
        <title>The Global Catalogue of Microorganisms (GCM) 10K type strain sequencing project: providing services to taxonomists for standard genome sequencing and annotation.</title>
        <authorList>
            <consortium name="The Broad Institute Genomics Platform"/>
            <consortium name="The Broad Institute Genome Sequencing Center for Infectious Disease"/>
            <person name="Wu L."/>
            <person name="Ma J."/>
        </authorList>
    </citation>
    <scope>NUCLEOTIDE SEQUENCE [LARGE SCALE GENOMIC DNA]</scope>
    <source>
        <strain evidence="2">CGMCC 1.12769</strain>
    </source>
</reference>
<keyword evidence="2" id="KW-1185">Reference proteome</keyword>
<comment type="caution">
    <text evidence="1">The sequence shown here is derived from an EMBL/GenBank/DDBJ whole genome shotgun (WGS) entry which is preliminary data.</text>
</comment>
<name>A0ABQ1YC34_9BACL</name>
<evidence type="ECO:0000313" key="1">
    <source>
        <dbReference type="EMBL" id="GGH20283.1"/>
    </source>
</evidence>
<accession>A0ABQ1YC34</accession>
<evidence type="ECO:0000313" key="2">
    <source>
        <dbReference type="Proteomes" id="UP000659344"/>
    </source>
</evidence>
<dbReference type="Proteomes" id="UP000659344">
    <property type="component" value="Unassembled WGS sequence"/>
</dbReference>
<organism evidence="1 2">
    <name type="scientific">Paenibacillus segetis</name>
    <dbReference type="NCBI Taxonomy" id="1325360"/>
    <lineage>
        <taxon>Bacteria</taxon>
        <taxon>Bacillati</taxon>
        <taxon>Bacillota</taxon>
        <taxon>Bacilli</taxon>
        <taxon>Bacillales</taxon>
        <taxon>Paenibacillaceae</taxon>
        <taxon>Paenibacillus</taxon>
    </lineage>
</organism>
<gene>
    <name evidence="1" type="ORF">GCM10008013_17550</name>
</gene>
<proteinExistence type="predicted"/>